<dbReference type="SUPFAM" id="SSF50978">
    <property type="entry name" value="WD40 repeat-like"/>
    <property type="match status" value="1"/>
</dbReference>
<dbReference type="InterPro" id="IPR001680">
    <property type="entry name" value="WD40_rpt"/>
</dbReference>
<dbReference type="SMART" id="SM00320">
    <property type="entry name" value="WD40"/>
    <property type="match status" value="3"/>
</dbReference>
<feature type="region of interest" description="Disordered" evidence="4">
    <location>
        <begin position="346"/>
        <end position="385"/>
    </location>
</feature>
<organism evidence="5 6">
    <name type="scientific">Metschnikowia bicuspidata</name>
    <dbReference type="NCBI Taxonomy" id="27322"/>
    <lineage>
        <taxon>Eukaryota</taxon>
        <taxon>Fungi</taxon>
        <taxon>Dikarya</taxon>
        <taxon>Ascomycota</taxon>
        <taxon>Saccharomycotina</taxon>
        <taxon>Pichiomycetes</taxon>
        <taxon>Metschnikowiaceae</taxon>
        <taxon>Metschnikowia</taxon>
    </lineage>
</organism>
<accession>A0A4P9ZK19</accession>
<dbReference type="OrthoDB" id="25131at2759"/>
<evidence type="ECO:0000256" key="2">
    <source>
        <dbReference type="ARBA" id="ARBA00022737"/>
    </source>
</evidence>
<keyword evidence="2" id="KW-0677">Repeat</keyword>
<keyword evidence="1 3" id="KW-0853">WD repeat</keyword>
<dbReference type="InterPro" id="IPR039328">
    <property type="entry name" value="WDR89"/>
</dbReference>
<dbReference type="PROSITE" id="PS50294">
    <property type="entry name" value="WD_REPEATS_REGION"/>
    <property type="match status" value="1"/>
</dbReference>
<dbReference type="PANTHER" id="PTHR22889">
    <property type="entry name" value="WD REPEAT-CONTAINING PROTEIN 89"/>
    <property type="match status" value="1"/>
</dbReference>
<evidence type="ECO:0000256" key="1">
    <source>
        <dbReference type="ARBA" id="ARBA00022574"/>
    </source>
</evidence>
<dbReference type="Gene3D" id="2.130.10.10">
    <property type="entry name" value="YVTN repeat-like/Quinoprotein amine dehydrogenase"/>
    <property type="match status" value="1"/>
</dbReference>
<name>A0A4P9ZK19_9ASCO</name>
<reference evidence="6" key="1">
    <citation type="journal article" date="2018" name="Nat. Microbiol.">
        <title>Leveraging single-cell genomics to expand the fungal tree of life.</title>
        <authorList>
            <person name="Ahrendt S.R."/>
            <person name="Quandt C.A."/>
            <person name="Ciobanu D."/>
            <person name="Clum A."/>
            <person name="Salamov A."/>
            <person name="Andreopoulos B."/>
            <person name="Cheng J.F."/>
            <person name="Woyke T."/>
            <person name="Pelin A."/>
            <person name="Henrissat B."/>
            <person name="Reynolds N.K."/>
            <person name="Benny G.L."/>
            <person name="Smith M.E."/>
            <person name="James T.Y."/>
            <person name="Grigoriev I.V."/>
        </authorList>
    </citation>
    <scope>NUCLEOTIDE SEQUENCE [LARGE SCALE GENOMIC DNA]</scope>
    <source>
        <strain evidence="6">Baker2002</strain>
    </source>
</reference>
<evidence type="ECO:0000256" key="3">
    <source>
        <dbReference type="PROSITE-ProRule" id="PRU00221"/>
    </source>
</evidence>
<dbReference type="PROSITE" id="PS50082">
    <property type="entry name" value="WD_REPEATS_2"/>
    <property type="match status" value="1"/>
</dbReference>
<proteinExistence type="predicted"/>
<evidence type="ECO:0000313" key="6">
    <source>
        <dbReference type="Proteomes" id="UP000268321"/>
    </source>
</evidence>
<keyword evidence="6" id="KW-1185">Reference proteome</keyword>
<sequence>MKASHTFTWKSSSNLWILSLEHFPQLYDGAFVASKSSGELLLYSLSTKGEPLGTVKAHQSTINAISKVDEHSLATAASGCIKVWDLRQKLSQAVLSLTSSKNPCFLSLASKDNHVLTAGTELSGADAEIHLWDLRNSDRITRSFVDSHHDDVTALKFHPTLPYLMSGSTDGCVNIYNLNEPDEDEALHQVINFASVHLCHFVQPHRIGILSHMETLGFWDLNNADYEVNSEAAPKDLGDVRSFWPDCEYVVDLYADYIVYGANSKLALSLMPFDSVKETFSINDSVIFPDAHGEEVVRHFCILPETNAAFTCGEDGLIKSWKLPLSFGVSTSGVVEVFEMDINESEVKVDKKRKDREQKEKKDKKKERKEKKEKKSKKDHIYKPY</sequence>
<protein>
    <submittedName>
        <fullName evidence="5">WD40 repeat-like protein</fullName>
    </submittedName>
</protein>
<dbReference type="InterPro" id="IPR015943">
    <property type="entry name" value="WD40/YVTN_repeat-like_dom_sf"/>
</dbReference>
<dbReference type="AlphaFoldDB" id="A0A4P9ZK19"/>
<gene>
    <name evidence="5" type="ORF">METBISCDRAFT_21164</name>
</gene>
<dbReference type="Pfam" id="PF00400">
    <property type="entry name" value="WD40"/>
    <property type="match status" value="2"/>
</dbReference>
<dbReference type="PANTHER" id="PTHR22889:SF0">
    <property type="entry name" value="WD REPEAT-CONTAINING PROTEIN 89"/>
    <property type="match status" value="1"/>
</dbReference>
<evidence type="ECO:0000313" key="5">
    <source>
        <dbReference type="EMBL" id="RKP32902.1"/>
    </source>
</evidence>
<feature type="repeat" description="WD" evidence="3">
    <location>
        <begin position="145"/>
        <end position="186"/>
    </location>
</feature>
<dbReference type="Proteomes" id="UP000268321">
    <property type="component" value="Unassembled WGS sequence"/>
</dbReference>
<dbReference type="InterPro" id="IPR036322">
    <property type="entry name" value="WD40_repeat_dom_sf"/>
</dbReference>
<evidence type="ECO:0000256" key="4">
    <source>
        <dbReference type="SAM" id="MobiDB-lite"/>
    </source>
</evidence>
<dbReference type="EMBL" id="ML004429">
    <property type="protein sequence ID" value="RKP32902.1"/>
    <property type="molecule type" value="Genomic_DNA"/>
</dbReference>
<feature type="compositionally biased region" description="Basic residues" evidence="4">
    <location>
        <begin position="362"/>
        <end position="378"/>
    </location>
</feature>